<proteinExistence type="inferred from homology"/>
<dbReference type="InterPro" id="IPR004165">
    <property type="entry name" value="CoA_trans_fam_I"/>
</dbReference>
<keyword evidence="4" id="KW-1185">Reference proteome</keyword>
<evidence type="ECO:0000313" key="3">
    <source>
        <dbReference type="EMBL" id="PTW59370.1"/>
    </source>
</evidence>
<dbReference type="GO" id="GO:0008410">
    <property type="term" value="F:CoA-transferase activity"/>
    <property type="evidence" value="ECO:0007669"/>
    <property type="project" value="InterPro"/>
</dbReference>
<evidence type="ECO:0000256" key="1">
    <source>
        <dbReference type="ARBA" id="ARBA00007047"/>
    </source>
</evidence>
<protein>
    <submittedName>
        <fullName evidence="3">3-oxoacid CoA-transferase subunit B/acetate CoA/acetoacetate CoA-transferase beta subunit</fullName>
    </submittedName>
</protein>
<evidence type="ECO:0000256" key="2">
    <source>
        <dbReference type="ARBA" id="ARBA00022679"/>
    </source>
</evidence>
<sequence>MDKRNRMAKRVAEYFKPGDIINLGIGIPSLCGNYAPKGVMLHTENGLIGVGPASTGLQNVESFSNANAMRFVPVPGSSVFDSAESFAIVRSGRLAATVLGGLQVSVKGDLANWARPGKTVGMGGAMDLVNGARQVIVTMDLVTKTGEPKILNECTFPLTGKACVSHIVTDQCVIDVVPEGLLLREILEGLAPEDIQKQVEPTLVVAGDLAVMAE</sequence>
<dbReference type="Pfam" id="PF01144">
    <property type="entry name" value="CoA_trans"/>
    <property type="match status" value="1"/>
</dbReference>
<dbReference type="RefSeq" id="WP_107990906.1">
    <property type="nucleotide sequence ID" value="NZ_QAYG01000007.1"/>
</dbReference>
<organism evidence="3 4">
    <name type="scientific">Breoghania corrubedonensis</name>
    <dbReference type="NCBI Taxonomy" id="665038"/>
    <lineage>
        <taxon>Bacteria</taxon>
        <taxon>Pseudomonadati</taxon>
        <taxon>Pseudomonadota</taxon>
        <taxon>Alphaproteobacteria</taxon>
        <taxon>Hyphomicrobiales</taxon>
        <taxon>Stappiaceae</taxon>
        <taxon>Breoghania</taxon>
    </lineage>
</organism>
<dbReference type="InterPro" id="IPR037171">
    <property type="entry name" value="NagB/RpiA_transferase-like"/>
</dbReference>
<accession>A0A2T5V6J6</accession>
<dbReference type="SUPFAM" id="SSF100950">
    <property type="entry name" value="NagB/RpiA/CoA transferase-like"/>
    <property type="match status" value="1"/>
</dbReference>
<dbReference type="Proteomes" id="UP000244081">
    <property type="component" value="Unassembled WGS sequence"/>
</dbReference>
<dbReference type="PANTHER" id="PTHR13707">
    <property type="entry name" value="KETOACID-COENZYME A TRANSFERASE"/>
    <property type="match status" value="1"/>
</dbReference>
<gene>
    <name evidence="3" type="ORF">C8N35_10783</name>
</gene>
<dbReference type="OrthoDB" id="9778604at2"/>
<reference evidence="3 4" key="1">
    <citation type="submission" date="2018-04" db="EMBL/GenBank/DDBJ databases">
        <title>Genomic Encyclopedia of Archaeal and Bacterial Type Strains, Phase II (KMG-II): from individual species to whole genera.</title>
        <authorList>
            <person name="Goeker M."/>
        </authorList>
    </citation>
    <scope>NUCLEOTIDE SEQUENCE [LARGE SCALE GENOMIC DNA]</scope>
    <source>
        <strain evidence="3 4">DSM 23382</strain>
    </source>
</reference>
<dbReference type="EMBL" id="QAYG01000007">
    <property type="protein sequence ID" value="PTW59370.1"/>
    <property type="molecule type" value="Genomic_DNA"/>
</dbReference>
<dbReference type="InterPro" id="IPR012791">
    <property type="entry name" value="3-oxoacid_CoA-transf_B"/>
</dbReference>
<dbReference type="Gene3D" id="3.40.1080.10">
    <property type="entry name" value="Glutaconate Coenzyme A-transferase"/>
    <property type="match status" value="1"/>
</dbReference>
<name>A0A2T5V6J6_9HYPH</name>
<dbReference type="AlphaFoldDB" id="A0A2T5V6J6"/>
<dbReference type="PANTHER" id="PTHR13707:SF60">
    <property type="entry name" value="ACETATE COA-TRANSFERASE SUBUNIT ALPHA"/>
    <property type="match status" value="1"/>
</dbReference>
<comment type="similarity">
    <text evidence="1">Belongs to the 3-oxoacid CoA-transferase subunit B family.</text>
</comment>
<evidence type="ECO:0000313" key="4">
    <source>
        <dbReference type="Proteomes" id="UP000244081"/>
    </source>
</evidence>
<keyword evidence="2 3" id="KW-0808">Transferase</keyword>
<dbReference type="NCBIfam" id="TIGR02428">
    <property type="entry name" value="pcaJ_scoB_fam"/>
    <property type="match status" value="1"/>
</dbReference>
<dbReference type="SMART" id="SM00882">
    <property type="entry name" value="CoA_trans"/>
    <property type="match status" value="1"/>
</dbReference>
<comment type="caution">
    <text evidence="3">The sequence shown here is derived from an EMBL/GenBank/DDBJ whole genome shotgun (WGS) entry which is preliminary data.</text>
</comment>